<dbReference type="Proteomes" id="UP000886723">
    <property type="component" value="Unassembled WGS sequence"/>
</dbReference>
<protein>
    <submittedName>
        <fullName evidence="3">Fibro-slime domain-containing protein</fullName>
    </submittedName>
</protein>
<proteinExistence type="predicted"/>
<feature type="compositionally biased region" description="Acidic residues" evidence="1">
    <location>
        <begin position="146"/>
        <end position="160"/>
    </location>
</feature>
<dbReference type="AlphaFoldDB" id="A0A9D1NUB0"/>
<evidence type="ECO:0000313" key="3">
    <source>
        <dbReference type="EMBL" id="HIV13007.1"/>
    </source>
</evidence>
<sequence length="867" mass="93791">MKNKNLNRAGRRARACGRSYRWKKAIACLAAAALLGTAYPSEFLAETKGAQEETPAQDNLPEITPSADAAGTPTPAPQEEISDGGKETSHIHTEECYDDEGSLVCDNGTGESDGNTSGEPEGSSETQEVPGQNDPEETGNGMTDTIPDEPEITDQEEGTDTPDGQENSEQNPADDQEKPEQNPADDQEKPEQNPSDVAAKTVSLDETLSYENDIFSAEITVKGEAAAIWQKDGTVSGEIAGEGQPVTLEGELELEAVPQQDGQPEYEAAENFARENGSEEGDIFDITVLDLNFTYGGQPLDVSACEITAEITPSDLVRQAANEIETASDAAEEAQAGVELTAVTEHEGQTEELDSVMVEKGQETMPVMTVALNAASPMLQVVTRTALNPTFTVQYYANLEVTDRDTGGYLEILNTDNGGNNQGGKLPTNGGNTPTTGLYLFDIGNGKREIRTHMELTELYTANEYDYFSAPSLPYVNIFRDNGNYTANEVWVLKEGKDASSTNEEDWEVHKGIVGATELHFTNNPDKASEPNTILIEEGTVIRLVANQTESAYDNAATFYDYDITDDGRTTYDGTNGQHGINSGSNYSGSGAKLAFGNANTGMGLHNESWNGNTLNQYNHTGNGLLGCTFGLVTGLDSDGHIIYADGVDAPNLFDDGSATGKSTYTDWSLGFNRSGDTYTLSSVNGAGLDGLEYFNNPQTPGKDPYTHIWTNNFWPMDGRPGKDGLTGKYDARGEYSGFDGVKLFPTSDDGLAHNNMFGMQYSVEFELTEDYVGPLEYYFFGDDDMWVFLDGRLVCDIGGVHSSVGAYVNLWDYIAKGDAGKHTLKFYYTERGLSGSTCYMQFTLPSVSSVPPTYQNGQLKIQKEVV</sequence>
<feature type="compositionally biased region" description="Basic and acidic residues" evidence="1">
    <location>
        <begin position="175"/>
        <end position="191"/>
    </location>
</feature>
<comment type="caution">
    <text evidence="3">The sequence shown here is derived from an EMBL/GenBank/DDBJ whole genome shotgun (WGS) entry which is preliminary data.</text>
</comment>
<dbReference type="PROSITE" id="PS51820">
    <property type="entry name" value="PA14"/>
    <property type="match status" value="1"/>
</dbReference>
<feature type="region of interest" description="Disordered" evidence="1">
    <location>
        <begin position="46"/>
        <end position="197"/>
    </location>
</feature>
<dbReference type="InterPro" id="IPR011874">
    <property type="entry name" value="Fibro_Slime"/>
</dbReference>
<feature type="compositionally biased region" description="Polar residues" evidence="1">
    <location>
        <begin position="109"/>
        <end position="130"/>
    </location>
</feature>
<feature type="compositionally biased region" description="Basic and acidic residues" evidence="1">
    <location>
        <begin position="83"/>
        <end position="95"/>
    </location>
</feature>
<name>A0A9D1NUB0_9FIRM</name>
<dbReference type="GO" id="GO:0005576">
    <property type="term" value="C:extracellular region"/>
    <property type="evidence" value="ECO:0007669"/>
    <property type="project" value="TreeGrafter"/>
</dbReference>
<dbReference type="PANTHER" id="PTHR31137">
    <property type="entry name" value="PROTEIN PSIB-RELATED-RELATED"/>
    <property type="match status" value="1"/>
</dbReference>
<feature type="domain" description="PA14" evidence="2">
    <location>
        <begin position="705"/>
        <end position="859"/>
    </location>
</feature>
<feature type="non-terminal residue" evidence="3">
    <location>
        <position position="867"/>
    </location>
</feature>
<organism evidence="3 4">
    <name type="scientific">Candidatus Pullilachnospira stercoravium</name>
    <dbReference type="NCBI Taxonomy" id="2840913"/>
    <lineage>
        <taxon>Bacteria</taxon>
        <taxon>Bacillati</taxon>
        <taxon>Bacillota</taxon>
        <taxon>Clostridia</taxon>
        <taxon>Lachnospirales</taxon>
        <taxon>Lachnospiraceae</taxon>
        <taxon>Lachnospiraceae incertae sedis</taxon>
        <taxon>Candidatus Pullilachnospira</taxon>
    </lineage>
</organism>
<evidence type="ECO:0000259" key="2">
    <source>
        <dbReference type="PROSITE" id="PS51820"/>
    </source>
</evidence>
<feature type="compositionally biased region" description="Polar residues" evidence="1">
    <location>
        <begin position="162"/>
        <end position="173"/>
    </location>
</feature>
<dbReference type="InterPro" id="IPR051154">
    <property type="entry name" value="Prespore-cell_inducing_factor"/>
</dbReference>
<accession>A0A9D1NUB0</accession>
<reference evidence="3" key="2">
    <citation type="journal article" date="2021" name="PeerJ">
        <title>Extensive microbial diversity within the chicken gut microbiome revealed by metagenomics and culture.</title>
        <authorList>
            <person name="Gilroy R."/>
            <person name="Ravi A."/>
            <person name="Getino M."/>
            <person name="Pursley I."/>
            <person name="Horton D.L."/>
            <person name="Alikhan N.F."/>
            <person name="Baker D."/>
            <person name="Gharbi K."/>
            <person name="Hall N."/>
            <person name="Watson M."/>
            <person name="Adriaenssens E.M."/>
            <person name="Foster-Nyarko E."/>
            <person name="Jarju S."/>
            <person name="Secka A."/>
            <person name="Antonio M."/>
            <person name="Oren A."/>
            <person name="Chaudhuri R.R."/>
            <person name="La Ragione R."/>
            <person name="Hildebrand F."/>
            <person name="Pallen M.J."/>
        </authorList>
    </citation>
    <scope>NUCLEOTIDE SEQUENCE</scope>
    <source>
        <strain evidence="3">ChiBcec2-4451</strain>
    </source>
</reference>
<dbReference type="EMBL" id="DVON01000168">
    <property type="protein sequence ID" value="HIV13007.1"/>
    <property type="molecule type" value="Genomic_DNA"/>
</dbReference>
<evidence type="ECO:0000256" key="1">
    <source>
        <dbReference type="SAM" id="MobiDB-lite"/>
    </source>
</evidence>
<dbReference type="InterPro" id="IPR037524">
    <property type="entry name" value="PA14/GLEYA"/>
</dbReference>
<evidence type="ECO:0000313" key="4">
    <source>
        <dbReference type="Proteomes" id="UP000886723"/>
    </source>
</evidence>
<reference evidence="3" key="1">
    <citation type="submission" date="2020-10" db="EMBL/GenBank/DDBJ databases">
        <authorList>
            <person name="Gilroy R."/>
        </authorList>
    </citation>
    <scope>NUCLEOTIDE SEQUENCE</scope>
    <source>
        <strain evidence="3">ChiBcec2-4451</strain>
    </source>
</reference>
<dbReference type="NCBIfam" id="TIGR02148">
    <property type="entry name" value="Fibro_Slime"/>
    <property type="match status" value="1"/>
</dbReference>
<gene>
    <name evidence="3" type="ORF">IAA63_07705</name>
</gene>